<gene>
    <name evidence="8" type="ORF">EJ02DRAFT_469275</name>
</gene>
<keyword evidence="2" id="KW-0813">Transport</keyword>
<feature type="transmembrane region" description="Helical" evidence="7">
    <location>
        <begin position="138"/>
        <end position="155"/>
    </location>
</feature>
<name>A0A6A5SD83_9PLEO</name>
<feature type="transmembrane region" description="Helical" evidence="7">
    <location>
        <begin position="416"/>
        <end position="435"/>
    </location>
</feature>
<evidence type="ECO:0000256" key="1">
    <source>
        <dbReference type="ARBA" id="ARBA00004141"/>
    </source>
</evidence>
<dbReference type="OrthoDB" id="4078873at2759"/>
<evidence type="ECO:0000256" key="3">
    <source>
        <dbReference type="ARBA" id="ARBA00022692"/>
    </source>
</evidence>
<feature type="transmembrane region" description="Helical" evidence="7">
    <location>
        <begin position="556"/>
        <end position="574"/>
    </location>
</feature>
<evidence type="ECO:0000256" key="5">
    <source>
        <dbReference type="ARBA" id="ARBA00023136"/>
    </source>
</evidence>
<protein>
    <submittedName>
        <fullName evidence="8">Siderophore iron transporter-like protein mirB</fullName>
    </submittedName>
</protein>
<feature type="transmembrane region" description="Helical" evidence="7">
    <location>
        <begin position="447"/>
        <end position="469"/>
    </location>
</feature>
<accession>A0A6A5SD83</accession>
<organism evidence="8 9">
    <name type="scientific">Clathrospora elynae</name>
    <dbReference type="NCBI Taxonomy" id="706981"/>
    <lineage>
        <taxon>Eukaryota</taxon>
        <taxon>Fungi</taxon>
        <taxon>Dikarya</taxon>
        <taxon>Ascomycota</taxon>
        <taxon>Pezizomycotina</taxon>
        <taxon>Dothideomycetes</taxon>
        <taxon>Pleosporomycetidae</taxon>
        <taxon>Pleosporales</taxon>
        <taxon>Diademaceae</taxon>
        <taxon>Clathrospora</taxon>
    </lineage>
</organism>
<feature type="transmembrane region" description="Helical" evidence="7">
    <location>
        <begin position="476"/>
        <end position="502"/>
    </location>
</feature>
<keyword evidence="3 7" id="KW-0812">Transmembrane</keyword>
<feature type="transmembrane region" description="Helical" evidence="7">
    <location>
        <begin position="385"/>
        <end position="409"/>
    </location>
</feature>
<dbReference type="Gene3D" id="1.20.1250.20">
    <property type="entry name" value="MFS general substrate transporter like domains"/>
    <property type="match status" value="2"/>
</dbReference>
<sequence length="595" mass="66024">MNQLATDAVRPVEGFPRPSRDGDVEKSGDAHFYAHETGSDGETKSVESETFQNGVQRVRAITEIWSKQTLIVMFIFLYLIEFVAFLQNAIDAALNPFITSYFDKHGLLNVGNIMSTALAGCIPLATAKVIDVFGRVEGFFLMLVIVVVGMAMKAACNNMETYIAGHVLYWAGHIGVLYVTDVMAADITTLKNRMIIFTINGTPRIASTFAGPKIGELFYYKNNWRWAFGAFIIIFVGCCLPAMGVMVYMYRKAKKAGLINKQKSNRTALQSIWYYFVQFDITGILLIMLAFCLFLLPFSLVAYAPNGWKTGYIIAMIVLGFLLFPTFYIWEAKFAPVQFLPWKYLKDGTIVGSCLLYGVMFLSVFCWNGYFYSYLLVVHRQSITHAGYILNAFSLTSSVFGPLIAWWISYSGNFKWTAYTGVPIVLLGTALLIPFREPSTNPGVLAFTQVLIGLGTGIFSTCAQLAVMVPVTHQEIAVITALWGLFGSFGSSIGIAIAGAMWNNILPQQLYNRLPEASKADYLTIFGDITAQMSYADGTPERDAIVGAYADVQRKMVITGACFVPLCLASIYIWKNINVKQLEEEKGKQTKGTVF</sequence>
<feature type="transmembrane region" description="Helical" evidence="7">
    <location>
        <begin position="310"/>
        <end position="330"/>
    </location>
</feature>
<dbReference type="PANTHER" id="PTHR23501">
    <property type="entry name" value="MAJOR FACILITATOR SUPERFAMILY"/>
    <property type="match status" value="1"/>
</dbReference>
<feature type="compositionally biased region" description="Basic and acidic residues" evidence="6">
    <location>
        <begin position="18"/>
        <end position="27"/>
    </location>
</feature>
<evidence type="ECO:0000256" key="2">
    <source>
        <dbReference type="ARBA" id="ARBA00022448"/>
    </source>
</evidence>
<feature type="transmembrane region" description="Helical" evidence="7">
    <location>
        <begin position="69"/>
        <end position="86"/>
    </location>
</feature>
<keyword evidence="4 7" id="KW-1133">Transmembrane helix</keyword>
<reference evidence="8" key="1">
    <citation type="journal article" date="2020" name="Stud. Mycol.">
        <title>101 Dothideomycetes genomes: a test case for predicting lifestyles and emergence of pathogens.</title>
        <authorList>
            <person name="Haridas S."/>
            <person name="Albert R."/>
            <person name="Binder M."/>
            <person name="Bloem J."/>
            <person name="Labutti K."/>
            <person name="Salamov A."/>
            <person name="Andreopoulos B."/>
            <person name="Baker S."/>
            <person name="Barry K."/>
            <person name="Bills G."/>
            <person name="Bluhm B."/>
            <person name="Cannon C."/>
            <person name="Castanera R."/>
            <person name="Culley D."/>
            <person name="Daum C."/>
            <person name="Ezra D."/>
            <person name="Gonzalez J."/>
            <person name="Henrissat B."/>
            <person name="Kuo A."/>
            <person name="Liang C."/>
            <person name="Lipzen A."/>
            <person name="Lutzoni F."/>
            <person name="Magnuson J."/>
            <person name="Mondo S."/>
            <person name="Nolan M."/>
            <person name="Ohm R."/>
            <person name="Pangilinan J."/>
            <person name="Park H.-J."/>
            <person name="Ramirez L."/>
            <person name="Alfaro M."/>
            <person name="Sun H."/>
            <person name="Tritt A."/>
            <person name="Yoshinaga Y."/>
            <person name="Zwiers L.-H."/>
            <person name="Turgeon B."/>
            <person name="Goodwin S."/>
            <person name="Spatafora J."/>
            <person name="Crous P."/>
            <person name="Grigoriev I."/>
        </authorList>
    </citation>
    <scope>NUCLEOTIDE SEQUENCE</scope>
    <source>
        <strain evidence="8">CBS 161.51</strain>
    </source>
</reference>
<dbReference type="Proteomes" id="UP000800038">
    <property type="component" value="Unassembled WGS sequence"/>
</dbReference>
<keyword evidence="5 7" id="KW-0472">Membrane</keyword>
<dbReference type="InterPro" id="IPR010573">
    <property type="entry name" value="MFS_Str1/Tri12-like"/>
</dbReference>
<feature type="transmembrane region" description="Helical" evidence="7">
    <location>
        <begin position="167"/>
        <end position="187"/>
    </location>
</feature>
<evidence type="ECO:0000256" key="6">
    <source>
        <dbReference type="SAM" id="MobiDB-lite"/>
    </source>
</evidence>
<dbReference type="PANTHER" id="PTHR23501:SF107">
    <property type="entry name" value="TRANSPORTER, PUTATIVE (AFU_ORTHOLOGUE AFUA_7G04730)-RELATED"/>
    <property type="match status" value="1"/>
</dbReference>
<evidence type="ECO:0000313" key="9">
    <source>
        <dbReference type="Proteomes" id="UP000800038"/>
    </source>
</evidence>
<dbReference type="AlphaFoldDB" id="A0A6A5SD83"/>
<keyword evidence="9" id="KW-1185">Reference proteome</keyword>
<dbReference type="Pfam" id="PF06609">
    <property type="entry name" value="TRI12"/>
    <property type="match status" value="1"/>
</dbReference>
<feature type="transmembrane region" description="Helical" evidence="7">
    <location>
        <begin position="350"/>
        <end position="373"/>
    </location>
</feature>
<evidence type="ECO:0000256" key="7">
    <source>
        <dbReference type="SAM" id="Phobius"/>
    </source>
</evidence>
<dbReference type="SUPFAM" id="SSF103473">
    <property type="entry name" value="MFS general substrate transporter"/>
    <property type="match status" value="2"/>
</dbReference>
<evidence type="ECO:0000313" key="8">
    <source>
        <dbReference type="EMBL" id="KAF1937963.1"/>
    </source>
</evidence>
<feature type="transmembrane region" description="Helical" evidence="7">
    <location>
        <begin position="272"/>
        <end position="298"/>
    </location>
</feature>
<dbReference type="GO" id="GO:0022857">
    <property type="term" value="F:transmembrane transporter activity"/>
    <property type="evidence" value="ECO:0007669"/>
    <property type="project" value="InterPro"/>
</dbReference>
<dbReference type="GO" id="GO:0005886">
    <property type="term" value="C:plasma membrane"/>
    <property type="evidence" value="ECO:0007669"/>
    <property type="project" value="TreeGrafter"/>
</dbReference>
<evidence type="ECO:0000256" key="4">
    <source>
        <dbReference type="ARBA" id="ARBA00022989"/>
    </source>
</evidence>
<dbReference type="EMBL" id="ML976119">
    <property type="protein sequence ID" value="KAF1937963.1"/>
    <property type="molecule type" value="Genomic_DNA"/>
</dbReference>
<feature type="region of interest" description="Disordered" evidence="6">
    <location>
        <begin position="1"/>
        <end position="27"/>
    </location>
</feature>
<dbReference type="InterPro" id="IPR036259">
    <property type="entry name" value="MFS_trans_sf"/>
</dbReference>
<comment type="subcellular location">
    <subcellularLocation>
        <location evidence="1">Membrane</location>
        <topology evidence="1">Multi-pass membrane protein</topology>
    </subcellularLocation>
</comment>
<feature type="transmembrane region" description="Helical" evidence="7">
    <location>
        <begin position="226"/>
        <end position="251"/>
    </location>
</feature>
<proteinExistence type="predicted"/>